<evidence type="ECO:0000313" key="2">
    <source>
        <dbReference type="EMBL" id="SMC46712.1"/>
    </source>
</evidence>
<dbReference type="STRING" id="112901.SAMN04488500_103227"/>
<dbReference type="PANTHER" id="PTHR33495">
    <property type="entry name" value="ANTI-SIGMA FACTOR ANTAGONIST TM_1081-RELATED-RELATED"/>
    <property type="match status" value="1"/>
</dbReference>
<accession>A0A1W1ZET5</accession>
<name>A0A1W1ZET5_9FIRM</name>
<dbReference type="Pfam" id="PF01740">
    <property type="entry name" value="STAS"/>
    <property type="match status" value="1"/>
</dbReference>
<protein>
    <submittedName>
        <fullName evidence="2">Anti-sigma B factor antagonist</fullName>
    </submittedName>
</protein>
<evidence type="ECO:0000313" key="3">
    <source>
        <dbReference type="Proteomes" id="UP000192738"/>
    </source>
</evidence>
<dbReference type="Proteomes" id="UP000192738">
    <property type="component" value="Unassembled WGS sequence"/>
</dbReference>
<sequence length="108" mass="11817">MKNQKFLVENSQVVVNLVGSLQGELAAQVRETMLTYISDGYCDFKVDFSNVNNINSTGLGMLVNIQKRALQQGGDIIIHGLHGTVKAAFDRTRLSKAFTILDCQNAVA</sequence>
<evidence type="ECO:0000259" key="1">
    <source>
        <dbReference type="PROSITE" id="PS50801"/>
    </source>
</evidence>
<dbReference type="RefSeq" id="WP_084574556.1">
    <property type="nucleotide sequence ID" value="NZ_CP155572.1"/>
</dbReference>
<dbReference type="EMBL" id="FWXI01000003">
    <property type="protein sequence ID" value="SMC46712.1"/>
    <property type="molecule type" value="Genomic_DNA"/>
</dbReference>
<gene>
    <name evidence="2" type="ORF">SAMN04488500_103227</name>
</gene>
<reference evidence="2 3" key="1">
    <citation type="submission" date="2017-04" db="EMBL/GenBank/DDBJ databases">
        <authorList>
            <person name="Afonso C.L."/>
            <person name="Miller P.J."/>
            <person name="Scott M.A."/>
            <person name="Spackman E."/>
            <person name="Goraichik I."/>
            <person name="Dimitrov K.M."/>
            <person name="Suarez D.L."/>
            <person name="Swayne D.E."/>
        </authorList>
    </citation>
    <scope>NUCLEOTIDE SEQUENCE [LARGE SCALE GENOMIC DNA]</scope>
    <source>
        <strain evidence="2 3">DSM 5090</strain>
    </source>
</reference>
<dbReference type="Gene3D" id="3.30.750.24">
    <property type="entry name" value="STAS domain"/>
    <property type="match status" value="1"/>
</dbReference>
<keyword evidence="3" id="KW-1185">Reference proteome</keyword>
<dbReference type="AlphaFoldDB" id="A0A1W1ZET5"/>
<dbReference type="SUPFAM" id="SSF52091">
    <property type="entry name" value="SpoIIaa-like"/>
    <property type="match status" value="1"/>
</dbReference>
<dbReference type="PROSITE" id="PS50801">
    <property type="entry name" value="STAS"/>
    <property type="match status" value="1"/>
</dbReference>
<proteinExistence type="predicted"/>
<dbReference type="InterPro" id="IPR002645">
    <property type="entry name" value="STAS_dom"/>
</dbReference>
<organism evidence="2 3">
    <name type="scientific">Sporomusa malonica</name>
    <dbReference type="NCBI Taxonomy" id="112901"/>
    <lineage>
        <taxon>Bacteria</taxon>
        <taxon>Bacillati</taxon>
        <taxon>Bacillota</taxon>
        <taxon>Negativicutes</taxon>
        <taxon>Selenomonadales</taxon>
        <taxon>Sporomusaceae</taxon>
        <taxon>Sporomusa</taxon>
    </lineage>
</organism>
<dbReference type="OrthoDB" id="1493620at2"/>
<feature type="domain" description="STAS" evidence="1">
    <location>
        <begin position="2"/>
        <end position="108"/>
    </location>
</feature>
<dbReference type="CDD" id="cd07043">
    <property type="entry name" value="STAS_anti-anti-sigma_factors"/>
    <property type="match status" value="1"/>
</dbReference>
<dbReference type="InterPro" id="IPR036513">
    <property type="entry name" value="STAS_dom_sf"/>
</dbReference>
<dbReference type="GO" id="GO:0043856">
    <property type="term" value="F:anti-sigma factor antagonist activity"/>
    <property type="evidence" value="ECO:0007669"/>
    <property type="project" value="TreeGrafter"/>
</dbReference>